<dbReference type="EMBL" id="JBHTLH010000005">
    <property type="protein sequence ID" value="MFD1124160.1"/>
    <property type="molecule type" value="Genomic_DNA"/>
</dbReference>
<evidence type="ECO:0000313" key="2">
    <source>
        <dbReference type="Proteomes" id="UP001597156"/>
    </source>
</evidence>
<dbReference type="Proteomes" id="UP001597156">
    <property type="component" value="Unassembled WGS sequence"/>
</dbReference>
<protein>
    <submittedName>
        <fullName evidence="1">Uncharacterized protein</fullName>
    </submittedName>
</protein>
<organism evidence="1 2">
    <name type="scientific">Lentilactobacillus raoultii</name>
    <dbReference type="NCBI Taxonomy" id="1987503"/>
    <lineage>
        <taxon>Bacteria</taxon>
        <taxon>Bacillati</taxon>
        <taxon>Bacillota</taxon>
        <taxon>Bacilli</taxon>
        <taxon>Lactobacillales</taxon>
        <taxon>Lactobacillaceae</taxon>
        <taxon>Lentilactobacillus</taxon>
    </lineage>
</organism>
<evidence type="ECO:0000313" key="1">
    <source>
        <dbReference type="EMBL" id="MFD1124160.1"/>
    </source>
</evidence>
<gene>
    <name evidence="1" type="ORF">ACFQ22_02120</name>
</gene>
<name>A0ABW3PI96_9LACO</name>
<reference evidence="2" key="1">
    <citation type="journal article" date="2019" name="Int. J. Syst. Evol. Microbiol.">
        <title>The Global Catalogue of Microorganisms (GCM) 10K type strain sequencing project: providing services to taxonomists for standard genome sequencing and annotation.</title>
        <authorList>
            <consortium name="The Broad Institute Genomics Platform"/>
            <consortium name="The Broad Institute Genome Sequencing Center for Infectious Disease"/>
            <person name="Wu L."/>
            <person name="Ma J."/>
        </authorList>
    </citation>
    <scope>NUCLEOTIDE SEQUENCE [LARGE SCALE GENOMIC DNA]</scope>
    <source>
        <strain evidence="2">CCUG 71848</strain>
    </source>
</reference>
<dbReference type="RefSeq" id="WP_121977767.1">
    <property type="nucleotide sequence ID" value="NZ_JBHTLH010000005.1"/>
</dbReference>
<accession>A0ABW3PI96</accession>
<sequence>MFIANICSVILLILVALTFLTQQRSKQQTAASKIATWFNERDDGVGQCIVSNRNDFPVYNIFTFIIPNNFKSKNVKRIFAHVIKNQDDLYLNQQLLEKNECNDPEQVGVGIEQMNREANFKTLVYFENLPPGDKDFLFDNNYSSGHGHGVPGIFFTDNQNIEWLRFSDGSLHRKKYIKTATKLAVLFSHV</sequence>
<keyword evidence="2" id="KW-1185">Reference proteome</keyword>
<comment type="caution">
    <text evidence="1">The sequence shown here is derived from an EMBL/GenBank/DDBJ whole genome shotgun (WGS) entry which is preliminary data.</text>
</comment>
<proteinExistence type="predicted"/>